<organism evidence="1 2">
    <name type="scientific">Halapricum salinum</name>
    <dbReference type="NCBI Taxonomy" id="1457250"/>
    <lineage>
        <taxon>Archaea</taxon>
        <taxon>Methanobacteriati</taxon>
        <taxon>Methanobacteriota</taxon>
        <taxon>Stenosarchaea group</taxon>
        <taxon>Halobacteria</taxon>
        <taxon>Halobacteriales</taxon>
        <taxon>Haloarculaceae</taxon>
        <taxon>Halapricum</taxon>
    </lineage>
</organism>
<name>A0A4D6H8I7_9EURY</name>
<evidence type="ECO:0000313" key="1">
    <source>
        <dbReference type="EMBL" id="QCC49791.1"/>
    </source>
</evidence>
<dbReference type="KEGG" id="hsn:DV733_00480"/>
<proteinExistence type="predicted"/>
<gene>
    <name evidence="1" type="ORF">DV733_00480</name>
</gene>
<dbReference type="AlphaFoldDB" id="A0A4D6H8I7"/>
<dbReference type="GeneID" id="39846299"/>
<dbReference type="OrthoDB" id="224774at2157"/>
<accession>A0A4D6H8I7</accession>
<evidence type="ECO:0000313" key="2">
    <source>
        <dbReference type="Proteomes" id="UP000296706"/>
    </source>
</evidence>
<protein>
    <submittedName>
        <fullName evidence="1">Uncharacterized protein</fullName>
    </submittedName>
</protein>
<reference evidence="1 2" key="1">
    <citation type="journal article" date="2019" name="Nat. Commun.">
        <title>A new type of DNA phosphorothioation-based antiviral system in archaea.</title>
        <authorList>
            <person name="Xiong L."/>
            <person name="Liu S."/>
            <person name="Chen S."/>
            <person name="Xiao Y."/>
            <person name="Zhu B."/>
            <person name="Gao Y."/>
            <person name="Zhang Y."/>
            <person name="Chen B."/>
            <person name="Luo J."/>
            <person name="Deng Z."/>
            <person name="Chen X."/>
            <person name="Wang L."/>
            <person name="Chen S."/>
        </authorList>
    </citation>
    <scope>NUCLEOTIDE SEQUENCE [LARGE SCALE GENOMIC DNA]</scope>
    <source>
        <strain evidence="1 2">CBA1105</strain>
    </source>
</reference>
<dbReference type="EMBL" id="CP031310">
    <property type="protein sequence ID" value="QCC49791.1"/>
    <property type="molecule type" value="Genomic_DNA"/>
</dbReference>
<dbReference type="Proteomes" id="UP000296706">
    <property type="component" value="Chromosome"/>
</dbReference>
<sequence length="59" mass="6540">MSSGDILVTETDGLPTYELDFRYDDPEDPDEVTIFDDADGVTTWISAAVEDTARLDRIA</sequence>
<dbReference type="RefSeq" id="WP_049993237.1">
    <property type="nucleotide sequence ID" value="NZ_CP031310.1"/>
</dbReference>
<keyword evidence="2" id="KW-1185">Reference proteome</keyword>